<feature type="compositionally biased region" description="Basic and acidic residues" evidence="1">
    <location>
        <begin position="428"/>
        <end position="477"/>
    </location>
</feature>
<name>A0A4Q1RD52_9FIRM</name>
<dbReference type="Pfam" id="PF18013">
    <property type="entry name" value="Phage_lysozyme2"/>
    <property type="match status" value="1"/>
</dbReference>
<dbReference type="InterPro" id="IPR039561">
    <property type="entry name" value="Peptidase_M15C"/>
</dbReference>
<dbReference type="EMBL" id="SDKC01000002">
    <property type="protein sequence ID" value="RXS72568.1"/>
    <property type="molecule type" value="Genomic_DNA"/>
</dbReference>
<proteinExistence type="predicted"/>
<feature type="region of interest" description="Disordered" evidence="1">
    <location>
        <begin position="198"/>
        <end position="239"/>
    </location>
</feature>
<keyword evidence="2" id="KW-1133">Transmembrane helix</keyword>
<dbReference type="InterPro" id="IPR041219">
    <property type="entry name" value="Phage_lysozyme2"/>
</dbReference>
<feature type="transmembrane region" description="Helical" evidence="2">
    <location>
        <begin position="501"/>
        <end position="531"/>
    </location>
</feature>
<feature type="domain" description="Peptidase M15C" evidence="3">
    <location>
        <begin position="801"/>
        <end position="867"/>
    </location>
</feature>
<dbReference type="Gene3D" id="3.30.1380.10">
    <property type="match status" value="1"/>
</dbReference>
<comment type="caution">
    <text evidence="5">The sequence shown here is derived from an EMBL/GenBank/DDBJ whole genome shotgun (WGS) entry which is preliminary data.</text>
</comment>
<dbReference type="GO" id="GO:0008233">
    <property type="term" value="F:peptidase activity"/>
    <property type="evidence" value="ECO:0007669"/>
    <property type="project" value="InterPro"/>
</dbReference>
<evidence type="ECO:0000313" key="5">
    <source>
        <dbReference type="EMBL" id="RXS72568.1"/>
    </source>
</evidence>
<sequence length="871" mass="95267">MAVRTEGSIRGSKREKNTKAFADSEISTKRIQENHSTTRSSQSAHVSGDNSSRIESGSPYPSMVSARAQIPTIVNHGYFPSSGTPHVPVNSMYPSTRLHAGSEHVVVDTVPERPAGSSVHIAVNARSYLTDNGIRPHTATVTPTVHAVRVRTETSTLRTGSDKEALPSVRVRTSIPTENQPRAVAVTPTVHSVTVRTDTQKESMPSKSVRTTADRIQQSSRTVRGTQERQYPAKRVSVGYRDTPSVKSVSISRKHVRTGTESFDKRIENKHARSVQENRTLATVFTPAGERTRSVRVVKGTGKLGKPDTGMKTDSKNQRIPGAKNIVVSLSNSESFGDLLARQKIRTEKKNAKVKVNGKLAGKKGVSVGRGTLRVVNGAKLVSAALKKEYQYAGKELDAEEEDVWNQEQNFQKAKQVGIDLILKNKRDTKKQKAQEEHKKEKKSDNLRRAGEEKSLKKTDRKQALKKNKESVADRWKSSKQAKKKATQKIKDTASDNLEKMLIAVFGSLSGALLLLGSGIVIVGVFIMLLLAGAGGSTTNTANSAALNGNAAIICQYFQSQGLGAVQCAAILGNLKQEMSTMDPTYDNGHAMGIMQWTGGQRTKIINWAASKGMNVYDLNTQLQYAWEVYIPSNWTFARYTGAHAYPTKYNLSFEAWKTETDIDIATGAFCACSEKPYYMPAKKGEYGSMLDKRVQFAQEYLNAMMSGGAGGTVVTPLGDGSARLAQLFPGGTPTTQTQMAQYLTTISVPVCDTAGNVRYISIQSHKAIAGNVQACFNEMAALKFPVIFAGSYEWRYMASGTGHLSHHSYGVAFDINAAANGATYTGGVNPSSPYYINQKIVSIWKSHGFYWGGDWKGYYNDPMHFTWTNH</sequence>
<accession>A0A4Q1RD52</accession>
<evidence type="ECO:0008006" key="7">
    <source>
        <dbReference type="Google" id="ProtNLM"/>
    </source>
</evidence>
<feature type="compositionally biased region" description="Polar residues" evidence="1">
    <location>
        <begin position="198"/>
        <end position="229"/>
    </location>
</feature>
<evidence type="ECO:0000256" key="1">
    <source>
        <dbReference type="SAM" id="MobiDB-lite"/>
    </source>
</evidence>
<dbReference type="Pfam" id="PF13539">
    <property type="entry name" value="Peptidase_M15_4"/>
    <property type="match status" value="1"/>
</dbReference>
<protein>
    <recommendedName>
        <fullName evidence="7">Peptidase M15C domain-containing protein</fullName>
    </recommendedName>
</protein>
<evidence type="ECO:0000313" key="6">
    <source>
        <dbReference type="Proteomes" id="UP000290106"/>
    </source>
</evidence>
<dbReference type="Gene3D" id="1.10.530.10">
    <property type="match status" value="1"/>
</dbReference>
<evidence type="ECO:0000259" key="4">
    <source>
        <dbReference type="Pfam" id="PF18013"/>
    </source>
</evidence>
<feature type="compositionally biased region" description="Basic residues" evidence="1">
    <location>
        <begin position="478"/>
        <end position="488"/>
    </location>
</feature>
<dbReference type="SUPFAM" id="SSF55166">
    <property type="entry name" value="Hedgehog/DD-peptidase"/>
    <property type="match status" value="1"/>
</dbReference>
<dbReference type="Proteomes" id="UP000290106">
    <property type="component" value="Unassembled WGS sequence"/>
</dbReference>
<dbReference type="InterPro" id="IPR009045">
    <property type="entry name" value="Zn_M74/Hedgehog-like"/>
</dbReference>
<feature type="region of interest" description="Disordered" evidence="1">
    <location>
        <begin position="1"/>
        <end position="62"/>
    </location>
</feature>
<dbReference type="OrthoDB" id="9799970at2"/>
<feature type="compositionally biased region" description="Polar residues" evidence="1">
    <location>
        <begin position="34"/>
        <end position="55"/>
    </location>
</feature>
<reference evidence="5 6" key="1">
    <citation type="submission" date="2019-01" db="EMBL/GenBank/DDBJ databases">
        <title>Blautia sp. nov. KGMB01111 isolated human feces.</title>
        <authorList>
            <person name="Park J.-E."/>
            <person name="Kim J.-S."/>
            <person name="Park S.-H."/>
        </authorList>
    </citation>
    <scope>NUCLEOTIDE SEQUENCE [LARGE SCALE GENOMIC DNA]</scope>
    <source>
        <strain evidence="5 6">KGMB01111</strain>
    </source>
</reference>
<organism evidence="5 6">
    <name type="scientific">Blautia faecicola</name>
    <dbReference type="NCBI Taxonomy" id="2509240"/>
    <lineage>
        <taxon>Bacteria</taxon>
        <taxon>Bacillati</taxon>
        <taxon>Bacillota</taxon>
        <taxon>Clostridia</taxon>
        <taxon>Lachnospirales</taxon>
        <taxon>Lachnospiraceae</taxon>
        <taxon>Blautia</taxon>
    </lineage>
</organism>
<gene>
    <name evidence="5" type="ORF">ETP43_16450</name>
</gene>
<evidence type="ECO:0000256" key="2">
    <source>
        <dbReference type="SAM" id="Phobius"/>
    </source>
</evidence>
<keyword evidence="6" id="KW-1185">Reference proteome</keyword>
<keyword evidence="2" id="KW-0472">Membrane</keyword>
<keyword evidence="2" id="KW-0812">Transmembrane</keyword>
<feature type="region of interest" description="Disordered" evidence="1">
    <location>
        <begin position="428"/>
        <end position="488"/>
    </location>
</feature>
<feature type="domain" description="Phage tail lysozyme" evidence="4">
    <location>
        <begin position="550"/>
        <end position="704"/>
    </location>
</feature>
<evidence type="ECO:0000259" key="3">
    <source>
        <dbReference type="Pfam" id="PF13539"/>
    </source>
</evidence>
<dbReference type="AlphaFoldDB" id="A0A4Q1RD52"/>